<evidence type="ECO:0000313" key="8">
    <source>
        <dbReference type="EMBL" id="TNN40616.1"/>
    </source>
</evidence>
<evidence type="ECO:0000256" key="1">
    <source>
        <dbReference type="ARBA" id="ARBA00004370"/>
    </source>
</evidence>
<keyword evidence="2" id="KW-0812">Transmembrane</keyword>
<dbReference type="OrthoDB" id="10059618at2759"/>
<keyword evidence="3" id="KW-0677">Repeat</keyword>
<feature type="region of interest" description="Disordered" evidence="6">
    <location>
        <begin position="1"/>
        <end position="87"/>
    </location>
</feature>
<dbReference type="AlphaFoldDB" id="A0A4Z2FHC0"/>
<organism evidence="8 9">
    <name type="scientific">Liparis tanakae</name>
    <name type="common">Tanaka's snailfish</name>
    <dbReference type="NCBI Taxonomy" id="230148"/>
    <lineage>
        <taxon>Eukaryota</taxon>
        <taxon>Metazoa</taxon>
        <taxon>Chordata</taxon>
        <taxon>Craniata</taxon>
        <taxon>Vertebrata</taxon>
        <taxon>Euteleostomi</taxon>
        <taxon>Actinopterygii</taxon>
        <taxon>Neopterygii</taxon>
        <taxon>Teleostei</taxon>
        <taxon>Neoteleostei</taxon>
        <taxon>Acanthomorphata</taxon>
        <taxon>Eupercaria</taxon>
        <taxon>Perciformes</taxon>
        <taxon>Cottioidei</taxon>
        <taxon>Cottales</taxon>
        <taxon>Liparidae</taxon>
        <taxon>Liparis</taxon>
    </lineage>
</organism>
<dbReference type="GO" id="GO:0007009">
    <property type="term" value="P:plasma membrane organization"/>
    <property type="evidence" value="ECO:0007669"/>
    <property type="project" value="TreeGrafter"/>
</dbReference>
<dbReference type="EMBL" id="SRLO01001173">
    <property type="protein sequence ID" value="TNN40616.1"/>
    <property type="molecule type" value="Genomic_DNA"/>
</dbReference>
<reference evidence="8 9" key="1">
    <citation type="submission" date="2019-03" db="EMBL/GenBank/DDBJ databases">
        <title>First draft genome of Liparis tanakae, snailfish: a comprehensive survey of snailfish specific genes.</title>
        <authorList>
            <person name="Kim W."/>
            <person name="Song I."/>
            <person name="Jeong J.-H."/>
            <person name="Kim D."/>
            <person name="Kim S."/>
            <person name="Ryu S."/>
            <person name="Song J.Y."/>
            <person name="Lee S.K."/>
        </authorList>
    </citation>
    <scope>NUCLEOTIDE SEQUENCE [LARGE SCALE GENOMIC DNA]</scope>
    <source>
        <tissue evidence="8">Muscle</tissue>
    </source>
</reference>
<comment type="caution">
    <text evidence="8">The sequence shown here is derived from an EMBL/GenBank/DDBJ whole genome shotgun (WGS) entry which is preliminary data.</text>
</comment>
<protein>
    <submittedName>
        <fullName evidence="8">Fer-1-like protein 4</fullName>
    </submittedName>
</protein>
<evidence type="ECO:0000313" key="9">
    <source>
        <dbReference type="Proteomes" id="UP000314294"/>
    </source>
</evidence>
<evidence type="ECO:0000256" key="3">
    <source>
        <dbReference type="ARBA" id="ARBA00022737"/>
    </source>
</evidence>
<evidence type="ECO:0000256" key="6">
    <source>
        <dbReference type="SAM" id="MobiDB-lite"/>
    </source>
</evidence>
<evidence type="ECO:0000259" key="7">
    <source>
        <dbReference type="Pfam" id="PF22901"/>
    </source>
</evidence>
<dbReference type="Pfam" id="PF22901">
    <property type="entry name" value="dsrm_Ferlin"/>
    <property type="match status" value="1"/>
</dbReference>
<comment type="subcellular location">
    <subcellularLocation>
        <location evidence="1">Membrane</location>
    </subcellularLocation>
</comment>
<sequence length="236" mass="27500">MRELDDDLREPDDDMREPDDDMREPDDDMREPDYDMREPDDDMREPDDDMREPDDDVREPDNDLREPDDDMREPQNQNPKMSYNKWRDTKTPTAILSELCKINGIPSPEYRKLEVKVLNRIFKIPPDAVPEALLKKNERSPEEEDEMEEHAALSVLHRWGEMNEFLPGALPLVPEHVEIRSLKSHFKPGLPQVGWEPPTGNRLLGAAYWEPPTGNRLLGAAYWEPLTGNRLLGTTY</sequence>
<keyword evidence="5" id="KW-0472">Membrane</keyword>
<evidence type="ECO:0000256" key="5">
    <source>
        <dbReference type="ARBA" id="ARBA00023136"/>
    </source>
</evidence>
<dbReference type="InterPro" id="IPR055072">
    <property type="entry name" value="Ferlin_DSRM"/>
</dbReference>
<feature type="compositionally biased region" description="Acidic residues" evidence="6">
    <location>
        <begin position="38"/>
        <end position="58"/>
    </location>
</feature>
<keyword evidence="4" id="KW-1133">Transmembrane helix</keyword>
<feature type="domain" description="Ferlin dsRNA-binding" evidence="7">
    <location>
        <begin position="83"/>
        <end position="161"/>
    </location>
</feature>
<feature type="compositionally biased region" description="Acidic residues" evidence="6">
    <location>
        <begin position="1"/>
        <end position="30"/>
    </location>
</feature>
<keyword evidence="9" id="KW-1185">Reference proteome</keyword>
<dbReference type="GO" id="GO:0016020">
    <property type="term" value="C:membrane"/>
    <property type="evidence" value="ECO:0007669"/>
    <property type="project" value="UniProtKB-SubCell"/>
</dbReference>
<dbReference type="PANTHER" id="PTHR12546">
    <property type="entry name" value="FER-1-LIKE"/>
    <property type="match status" value="1"/>
</dbReference>
<name>A0A4Z2FHC0_9TELE</name>
<proteinExistence type="predicted"/>
<gene>
    <name evidence="8" type="primary">Fer1l4_2</name>
    <name evidence="8" type="ORF">EYF80_049206</name>
</gene>
<evidence type="ECO:0000256" key="2">
    <source>
        <dbReference type="ARBA" id="ARBA00022692"/>
    </source>
</evidence>
<evidence type="ECO:0000256" key="4">
    <source>
        <dbReference type="ARBA" id="ARBA00022989"/>
    </source>
</evidence>
<accession>A0A4Z2FHC0</accession>
<dbReference type="PANTHER" id="PTHR12546:SF36">
    <property type="entry name" value="FER-1-LIKE PROTEIN 4"/>
    <property type="match status" value="1"/>
</dbReference>
<dbReference type="Proteomes" id="UP000314294">
    <property type="component" value="Unassembled WGS sequence"/>
</dbReference>
<dbReference type="InterPro" id="IPR037721">
    <property type="entry name" value="Ferlin"/>
</dbReference>